<sequence>MTVRGDVYRFGPFHLDPEVGILFHGAEPTMLGQRAVALLRLLIQNAGQPVSKDALIDAGWGGSAVADNNLTVQIAALRRTLADAANVADWIETLPRRGYRYVGPAVATNIPDASAAARAASAPSLPEKPSVAVLPFSNLSGDPQQEYFADGMVDDIITGLARIKWLFVIARNSTLSYKGRAVDVKQVGRELGVRYVLEGSVRKAGGSVRVTAQVIDASTGAHVWAERYDRDSEDIFALQDEIALAAVGAIAPSVRKAEIERVKRKRPDSLDAYDLVLQAQPDVDSGMPKQVTRALVLLDRAIALEPTYALAHGNAAMCHHCLFLRAGLQEINRAASVRHARSAIVHGQDDALALTWAGFSIGMDAHDRAAAFAALEAALAISPSSALTYILGSVMLGWSGEAERAIEWSEQGMRLSPFDSWAWAAFDAQAMSHLLRGRYEEACRAAYKSVQANPAHSITYVQLAAALAKLGRLDEARAAAARVIELQPAFRYSRQFAGVNCAPALAEVLGGALRIAGLPE</sequence>
<evidence type="ECO:0000313" key="5">
    <source>
        <dbReference type="EMBL" id="CDX39746.1"/>
    </source>
</evidence>
<dbReference type="PANTHER" id="PTHR47691:SF3">
    <property type="entry name" value="HTH-TYPE TRANSCRIPTIONAL REGULATOR RV0890C-RELATED"/>
    <property type="match status" value="1"/>
</dbReference>
<evidence type="ECO:0000256" key="1">
    <source>
        <dbReference type="ARBA" id="ARBA00023125"/>
    </source>
</evidence>
<dbReference type="InterPro" id="IPR001867">
    <property type="entry name" value="OmpR/PhoB-type_DNA-bd"/>
</dbReference>
<feature type="domain" description="OmpR/PhoB-type" evidence="4">
    <location>
        <begin position="5"/>
        <end position="103"/>
    </location>
</feature>
<dbReference type="Pfam" id="PF13181">
    <property type="entry name" value="TPR_8"/>
    <property type="match status" value="1"/>
</dbReference>
<dbReference type="Gene3D" id="3.40.50.10610">
    <property type="entry name" value="ABC-type transport auxiliary lipoprotein component"/>
    <property type="match status" value="1"/>
</dbReference>
<gene>
    <name evidence="5" type="ORF">MPLDJ20_260113</name>
</gene>
<dbReference type="SUPFAM" id="SSF48452">
    <property type="entry name" value="TPR-like"/>
    <property type="match status" value="1"/>
</dbReference>
<dbReference type="SMART" id="SM00028">
    <property type="entry name" value="TPR"/>
    <property type="match status" value="3"/>
</dbReference>
<name>A0A090FDM5_MESPL</name>
<dbReference type="GO" id="GO:0004016">
    <property type="term" value="F:adenylate cyclase activity"/>
    <property type="evidence" value="ECO:0007669"/>
    <property type="project" value="UniProtKB-EC"/>
</dbReference>
<evidence type="ECO:0000256" key="2">
    <source>
        <dbReference type="PROSITE-ProRule" id="PRU00339"/>
    </source>
</evidence>
<dbReference type="PROSITE" id="PS50005">
    <property type="entry name" value="TPR"/>
    <property type="match status" value="1"/>
</dbReference>
<dbReference type="GO" id="GO:0000160">
    <property type="term" value="P:phosphorelay signal transduction system"/>
    <property type="evidence" value="ECO:0007669"/>
    <property type="project" value="InterPro"/>
</dbReference>
<dbReference type="PROSITE" id="PS51755">
    <property type="entry name" value="OMPR_PHOB"/>
    <property type="match status" value="1"/>
</dbReference>
<dbReference type="InterPro" id="IPR016032">
    <property type="entry name" value="Sig_transdc_resp-reg_C-effctor"/>
</dbReference>
<dbReference type="PANTHER" id="PTHR47691">
    <property type="entry name" value="REGULATOR-RELATED"/>
    <property type="match status" value="1"/>
</dbReference>
<dbReference type="EC" id="4.6.1.1" evidence="5"/>
<evidence type="ECO:0000259" key="4">
    <source>
        <dbReference type="PROSITE" id="PS51755"/>
    </source>
</evidence>
<keyword evidence="1 3" id="KW-0238">DNA-binding</keyword>
<dbReference type="Gene3D" id="1.10.10.10">
    <property type="entry name" value="Winged helix-like DNA-binding domain superfamily/Winged helix DNA-binding domain"/>
    <property type="match status" value="1"/>
</dbReference>
<dbReference type="EMBL" id="CCNB01000019">
    <property type="protein sequence ID" value="CDX39746.1"/>
    <property type="molecule type" value="Genomic_DNA"/>
</dbReference>
<dbReference type="SMART" id="SM00862">
    <property type="entry name" value="Trans_reg_C"/>
    <property type="match status" value="1"/>
</dbReference>
<dbReference type="InterPro" id="IPR011990">
    <property type="entry name" value="TPR-like_helical_dom_sf"/>
</dbReference>
<evidence type="ECO:0000313" key="6">
    <source>
        <dbReference type="Proteomes" id="UP000046373"/>
    </source>
</evidence>
<dbReference type="GO" id="GO:0006355">
    <property type="term" value="P:regulation of DNA-templated transcription"/>
    <property type="evidence" value="ECO:0007669"/>
    <property type="project" value="InterPro"/>
</dbReference>
<accession>A0A090FDM5</accession>
<dbReference type="InterPro" id="IPR036388">
    <property type="entry name" value="WH-like_DNA-bd_sf"/>
</dbReference>
<reference evidence="5 6" key="1">
    <citation type="submission" date="2014-08" db="EMBL/GenBank/DDBJ databases">
        <authorList>
            <person name="Moulin Lionel"/>
        </authorList>
    </citation>
    <scope>NUCLEOTIDE SEQUENCE [LARGE SCALE GENOMIC DNA]</scope>
</reference>
<dbReference type="Pfam" id="PF00486">
    <property type="entry name" value="Trans_reg_C"/>
    <property type="match status" value="1"/>
</dbReference>
<dbReference type="Gene3D" id="1.25.40.10">
    <property type="entry name" value="Tetratricopeptide repeat domain"/>
    <property type="match status" value="1"/>
</dbReference>
<protein>
    <submittedName>
        <fullName evidence="5">Adenylate cyclase</fullName>
        <ecNumber evidence="5">4.6.1.1</ecNumber>
    </submittedName>
</protein>
<dbReference type="GeneID" id="31891680"/>
<keyword evidence="5" id="KW-0456">Lyase</keyword>
<dbReference type="Proteomes" id="UP000046373">
    <property type="component" value="Unassembled WGS sequence"/>
</dbReference>
<feature type="DNA-binding region" description="OmpR/PhoB-type" evidence="3">
    <location>
        <begin position="5"/>
        <end position="103"/>
    </location>
</feature>
<dbReference type="CDD" id="cd00383">
    <property type="entry name" value="trans_reg_C"/>
    <property type="match status" value="1"/>
</dbReference>
<evidence type="ECO:0000256" key="3">
    <source>
        <dbReference type="PROSITE-ProRule" id="PRU01091"/>
    </source>
</evidence>
<dbReference type="InterPro" id="IPR019734">
    <property type="entry name" value="TPR_rpt"/>
</dbReference>
<keyword evidence="2" id="KW-0802">TPR repeat</keyword>
<organism evidence="5 6">
    <name type="scientific">Mesorhizobium plurifarium</name>
    <dbReference type="NCBI Taxonomy" id="69974"/>
    <lineage>
        <taxon>Bacteria</taxon>
        <taxon>Pseudomonadati</taxon>
        <taxon>Pseudomonadota</taxon>
        <taxon>Alphaproteobacteria</taxon>
        <taxon>Hyphomicrobiales</taxon>
        <taxon>Phyllobacteriaceae</taxon>
        <taxon>Mesorhizobium</taxon>
    </lineage>
</organism>
<dbReference type="GO" id="GO:0003677">
    <property type="term" value="F:DNA binding"/>
    <property type="evidence" value="ECO:0007669"/>
    <property type="project" value="UniProtKB-UniRule"/>
</dbReference>
<feature type="repeat" description="TPR" evidence="2">
    <location>
        <begin position="457"/>
        <end position="490"/>
    </location>
</feature>
<proteinExistence type="predicted"/>
<dbReference type="AlphaFoldDB" id="A0A090FDM5"/>
<dbReference type="SUPFAM" id="SSF46894">
    <property type="entry name" value="C-terminal effector domain of the bipartite response regulators"/>
    <property type="match status" value="1"/>
</dbReference>